<dbReference type="EMBL" id="UGNX01000001">
    <property type="protein sequence ID" value="STX34901.1"/>
    <property type="molecule type" value="Genomic_DNA"/>
</dbReference>
<evidence type="ECO:0000259" key="5">
    <source>
        <dbReference type="PROSITE" id="PS50931"/>
    </source>
</evidence>
<evidence type="ECO:0000313" key="6">
    <source>
        <dbReference type="EMBL" id="KTC93893.1"/>
    </source>
</evidence>
<dbReference type="GO" id="GO:0003700">
    <property type="term" value="F:DNA-binding transcription factor activity"/>
    <property type="evidence" value="ECO:0007669"/>
    <property type="project" value="InterPro"/>
</dbReference>
<evidence type="ECO:0000256" key="3">
    <source>
        <dbReference type="ARBA" id="ARBA00023125"/>
    </source>
</evidence>
<dbReference type="Gene3D" id="1.10.10.10">
    <property type="entry name" value="Winged helix-like DNA-binding domain superfamily/Winged helix DNA-binding domain"/>
    <property type="match status" value="1"/>
</dbReference>
<dbReference type="PROSITE" id="PS50931">
    <property type="entry name" value="HTH_LYSR"/>
    <property type="match status" value="1"/>
</dbReference>
<dbReference type="STRING" id="28085.Lcin_0078"/>
<dbReference type="Pfam" id="PF00126">
    <property type="entry name" value="HTH_1"/>
    <property type="match status" value="1"/>
</dbReference>
<dbReference type="Gene3D" id="3.40.190.290">
    <property type="match status" value="1"/>
</dbReference>
<keyword evidence="2" id="KW-0805">Transcription regulation</keyword>
<dbReference type="InterPro" id="IPR036388">
    <property type="entry name" value="WH-like_DNA-bd_sf"/>
</dbReference>
<evidence type="ECO:0000313" key="9">
    <source>
        <dbReference type="Proteomes" id="UP000255316"/>
    </source>
</evidence>
<name>A0A378IK91_9GAMM</name>
<dbReference type="RefSeq" id="WP_058463336.1">
    <property type="nucleotide sequence ID" value="NZ_CAAAHQ010000006.1"/>
</dbReference>
<dbReference type="GO" id="GO:0000976">
    <property type="term" value="F:transcription cis-regulatory region binding"/>
    <property type="evidence" value="ECO:0007669"/>
    <property type="project" value="TreeGrafter"/>
</dbReference>
<dbReference type="PANTHER" id="PTHR30126:SF40">
    <property type="entry name" value="HTH-TYPE TRANSCRIPTIONAL REGULATOR GLTR"/>
    <property type="match status" value="1"/>
</dbReference>
<dbReference type="AlphaFoldDB" id="A0A378IK91"/>
<dbReference type="EMBL" id="LNXX01000002">
    <property type="protein sequence ID" value="KTC93893.1"/>
    <property type="molecule type" value="Genomic_DNA"/>
</dbReference>
<dbReference type="Proteomes" id="UP000255316">
    <property type="component" value="Unassembled WGS sequence"/>
</dbReference>
<dbReference type="Pfam" id="PF03466">
    <property type="entry name" value="LysR_substrate"/>
    <property type="match status" value="1"/>
</dbReference>
<dbReference type="SUPFAM" id="SSF53850">
    <property type="entry name" value="Periplasmic binding protein-like II"/>
    <property type="match status" value="1"/>
</dbReference>
<evidence type="ECO:0000313" key="7">
    <source>
        <dbReference type="EMBL" id="STX34901.1"/>
    </source>
</evidence>
<evidence type="ECO:0000256" key="4">
    <source>
        <dbReference type="ARBA" id="ARBA00023163"/>
    </source>
</evidence>
<evidence type="ECO:0000256" key="2">
    <source>
        <dbReference type="ARBA" id="ARBA00023015"/>
    </source>
</evidence>
<dbReference type="Proteomes" id="UP000054854">
    <property type="component" value="Unassembled WGS sequence"/>
</dbReference>
<comment type="similarity">
    <text evidence="1">Belongs to the LysR transcriptional regulatory family.</text>
</comment>
<keyword evidence="4" id="KW-0804">Transcription</keyword>
<dbReference type="PANTHER" id="PTHR30126">
    <property type="entry name" value="HTH-TYPE TRANSCRIPTIONAL REGULATOR"/>
    <property type="match status" value="1"/>
</dbReference>
<reference evidence="6 8" key="1">
    <citation type="submission" date="2015-11" db="EMBL/GenBank/DDBJ databases">
        <title>Genomic analysis of 38 Legionella species identifies large and diverse effector repertoires.</title>
        <authorList>
            <person name="Burstein D."/>
            <person name="Amaro F."/>
            <person name="Zusman T."/>
            <person name="Lifshitz Z."/>
            <person name="Cohen O."/>
            <person name="Gilbert J.A."/>
            <person name="Pupko T."/>
            <person name="Shuman H.A."/>
            <person name="Segal G."/>
        </authorList>
    </citation>
    <scope>NUCLEOTIDE SEQUENCE [LARGE SCALE GENOMIC DNA]</scope>
    <source>
        <strain evidence="6 8">CDC#72-OH-14</strain>
    </source>
</reference>
<dbReference type="PRINTS" id="PR00039">
    <property type="entry name" value="HTHLYSR"/>
</dbReference>
<sequence length="287" mass="32754">MTLLDPQLQVFFAVAQHKSMHAAAKAIHLTQTAVTQRIRTLEARLRTTLFIRTHHGVLLTSEGEALLRYCHASQELEGHTLANIHGAGIESTVRLCISGPTSIMASRIIPNCSQLMKKYPNLLMTFNVNDSAQRITSLQTGVSHFVIIEPQHIFKEMQVKPIKAENYVLVGTSSWETRDLKEILQTERIIDFDESDPMTLNYLKYYDLLKHIRSERHFVNINESLLSLFIDGYGFGVLSTELCQPYLNRKELILLNSGLSYENKLVLAWYTRTEQPSYFSDVIDLIV</sequence>
<dbReference type="InterPro" id="IPR000847">
    <property type="entry name" value="LysR_HTH_N"/>
</dbReference>
<feature type="domain" description="HTH lysR-type" evidence="5">
    <location>
        <begin position="1"/>
        <end position="60"/>
    </location>
</feature>
<dbReference type="SUPFAM" id="SSF46785">
    <property type="entry name" value="Winged helix' DNA-binding domain"/>
    <property type="match status" value="1"/>
</dbReference>
<reference evidence="7 9" key="2">
    <citation type="submission" date="2018-06" db="EMBL/GenBank/DDBJ databases">
        <authorList>
            <consortium name="Pathogen Informatics"/>
            <person name="Doyle S."/>
        </authorList>
    </citation>
    <scope>NUCLEOTIDE SEQUENCE [LARGE SCALE GENOMIC DNA]</scope>
    <source>
        <strain evidence="7 9">NCTC12438</strain>
    </source>
</reference>
<gene>
    <name evidence="6" type="ORF">Lcin_0078</name>
    <name evidence="7" type="ORF">NCTC12438_01511</name>
</gene>
<keyword evidence="8" id="KW-1185">Reference proteome</keyword>
<evidence type="ECO:0000256" key="1">
    <source>
        <dbReference type="ARBA" id="ARBA00009437"/>
    </source>
</evidence>
<keyword evidence="3" id="KW-0238">DNA-binding</keyword>
<dbReference type="FunFam" id="1.10.10.10:FF:000001">
    <property type="entry name" value="LysR family transcriptional regulator"/>
    <property type="match status" value="1"/>
</dbReference>
<organism evidence="7 9">
    <name type="scientific">Legionella cincinnatiensis</name>
    <dbReference type="NCBI Taxonomy" id="28085"/>
    <lineage>
        <taxon>Bacteria</taxon>
        <taxon>Pseudomonadati</taxon>
        <taxon>Pseudomonadota</taxon>
        <taxon>Gammaproteobacteria</taxon>
        <taxon>Legionellales</taxon>
        <taxon>Legionellaceae</taxon>
        <taxon>Legionella</taxon>
    </lineage>
</organism>
<dbReference type="InterPro" id="IPR005119">
    <property type="entry name" value="LysR_subst-bd"/>
</dbReference>
<dbReference type="InterPro" id="IPR036390">
    <property type="entry name" value="WH_DNA-bd_sf"/>
</dbReference>
<accession>A0A378IK91</accession>
<evidence type="ECO:0000313" key="8">
    <source>
        <dbReference type="Proteomes" id="UP000054854"/>
    </source>
</evidence>
<protein>
    <submittedName>
        <fullName evidence="7">LysR family transcriptional regulator</fullName>
    </submittedName>
</protein>
<proteinExistence type="inferred from homology"/>